<dbReference type="AlphaFoldDB" id="A0AAE0USA3"/>
<gene>
    <name evidence="9" type="ORF">QTP70_033909</name>
</gene>
<dbReference type="InterPro" id="IPR041577">
    <property type="entry name" value="RT_RNaseH_2"/>
</dbReference>
<dbReference type="SMART" id="SM00343">
    <property type="entry name" value="ZnF_C2HC"/>
    <property type="match status" value="1"/>
</dbReference>
<evidence type="ECO:0000313" key="10">
    <source>
        <dbReference type="Proteomes" id="UP001274896"/>
    </source>
</evidence>
<comment type="similarity">
    <text evidence="1">Belongs to the beta type-B retroviral polymerase family. HERV class-II K(HML-2) pol subfamily.</text>
</comment>
<evidence type="ECO:0000313" key="9">
    <source>
        <dbReference type="EMBL" id="KAK3518209.1"/>
    </source>
</evidence>
<dbReference type="Pfam" id="PF00078">
    <property type="entry name" value="RVT_1"/>
    <property type="match status" value="1"/>
</dbReference>
<evidence type="ECO:0000259" key="8">
    <source>
        <dbReference type="PROSITE" id="PS50158"/>
    </source>
</evidence>
<dbReference type="InterPro" id="IPR001878">
    <property type="entry name" value="Znf_CCHC"/>
</dbReference>
<evidence type="ECO:0000256" key="6">
    <source>
        <dbReference type="PROSITE-ProRule" id="PRU00047"/>
    </source>
</evidence>
<feature type="region of interest" description="Disordered" evidence="7">
    <location>
        <begin position="99"/>
        <end position="118"/>
    </location>
</feature>
<dbReference type="Pfam" id="PF00098">
    <property type="entry name" value="zf-CCHC"/>
    <property type="match status" value="1"/>
</dbReference>
<evidence type="ECO:0000256" key="3">
    <source>
        <dbReference type="ARBA" id="ARBA00022670"/>
    </source>
</evidence>
<dbReference type="EC" id="3.1.26.4" evidence="2"/>
<sequence length="317" mass="35930">MIREVFEYPTGGKDISLQLMELRQGSDSAADYAIKFRTLAAQSGWNDTALWAVFCEGLSPALQTELACREDATSLSQYVATAIRLDNLMCQHHAGARPPVSSHPRLHPDYPRPCEEVPEPMELGRSRLTEREHQRRTHMRLCYYCGGSGHLIHQCPEKPSSAQSLINEVFQDIHGKWVIAYIDDILVYSTSLEKHVRHVRAVLSRLQQNHLYAKPEKCEFHRTTITFLGYVISRQGVEMHLTKYMGKPRRLSWSDQAQVVFVKLKDSFTMAPILRHPDPDLPFMVEVDASSSGIGLCYPNDTAFQASFTHVLSFPGS</sequence>
<keyword evidence="4" id="KW-0378">Hydrolase</keyword>
<evidence type="ECO:0000256" key="5">
    <source>
        <dbReference type="ARBA" id="ARBA00023125"/>
    </source>
</evidence>
<dbReference type="SUPFAM" id="SSF56672">
    <property type="entry name" value="DNA/RNA polymerases"/>
    <property type="match status" value="1"/>
</dbReference>
<evidence type="ECO:0000256" key="4">
    <source>
        <dbReference type="ARBA" id="ARBA00022750"/>
    </source>
</evidence>
<dbReference type="GO" id="GO:0008270">
    <property type="term" value="F:zinc ion binding"/>
    <property type="evidence" value="ECO:0007669"/>
    <property type="project" value="UniProtKB-KW"/>
</dbReference>
<keyword evidence="6" id="KW-0863">Zinc-finger</keyword>
<dbReference type="InterPro" id="IPR053134">
    <property type="entry name" value="RNA-dir_DNA_polymerase"/>
</dbReference>
<dbReference type="InterPro" id="IPR043128">
    <property type="entry name" value="Rev_trsase/Diguanyl_cyclase"/>
</dbReference>
<keyword evidence="6" id="KW-0479">Metal-binding</keyword>
<dbReference type="Gene3D" id="3.30.70.270">
    <property type="match status" value="1"/>
</dbReference>
<reference evidence="9" key="1">
    <citation type="submission" date="2023-06" db="EMBL/GenBank/DDBJ databases">
        <title>Male Hemibagrus guttatus genome.</title>
        <authorList>
            <person name="Bian C."/>
        </authorList>
    </citation>
    <scope>NUCLEOTIDE SEQUENCE</scope>
    <source>
        <strain evidence="9">Male_cb2023</strain>
        <tissue evidence="9">Muscle</tissue>
    </source>
</reference>
<organism evidence="9 10">
    <name type="scientific">Hemibagrus guttatus</name>
    <dbReference type="NCBI Taxonomy" id="175788"/>
    <lineage>
        <taxon>Eukaryota</taxon>
        <taxon>Metazoa</taxon>
        <taxon>Chordata</taxon>
        <taxon>Craniata</taxon>
        <taxon>Vertebrata</taxon>
        <taxon>Euteleostomi</taxon>
        <taxon>Actinopterygii</taxon>
        <taxon>Neopterygii</taxon>
        <taxon>Teleostei</taxon>
        <taxon>Ostariophysi</taxon>
        <taxon>Siluriformes</taxon>
        <taxon>Bagridae</taxon>
        <taxon>Hemibagrus</taxon>
    </lineage>
</organism>
<comment type="caution">
    <text evidence="9">The sequence shown here is derived from an EMBL/GenBank/DDBJ whole genome shotgun (WGS) entry which is preliminary data.</text>
</comment>
<dbReference type="GO" id="GO:0004190">
    <property type="term" value="F:aspartic-type endopeptidase activity"/>
    <property type="evidence" value="ECO:0007669"/>
    <property type="project" value="UniProtKB-KW"/>
</dbReference>
<keyword evidence="6" id="KW-0862">Zinc</keyword>
<dbReference type="CDD" id="cd01647">
    <property type="entry name" value="RT_LTR"/>
    <property type="match status" value="1"/>
</dbReference>
<dbReference type="InterPro" id="IPR036875">
    <property type="entry name" value="Znf_CCHC_sf"/>
</dbReference>
<dbReference type="InterPro" id="IPR000477">
    <property type="entry name" value="RT_dom"/>
</dbReference>
<dbReference type="Pfam" id="PF17919">
    <property type="entry name" value="RT_RNaseH_2"/>
    <property type="match status" value="1"/>
</dbReference>
<feature type="compositionally biased region" description="Basic and acidic residues" evidence="7">
    <location>
        <begin position="106"/>
        <end position="115"/>
    </location>
</feature>
<accession>A0AAE0USA3</accession>
<dbReference type="Proteomes" id="UP001274896">
    <property type="component" value="Unassembled WGS sequence"/>
</dbReference>
<dbReference type="GO" id="GO:0003677">
    <property type="term" value="F:DNA binding"/>
    <property type="evidence" value="ECO:0007669"/>
    <property type="project" value="UniProtKB-KW"/>
</dbReference>
<dbReference type="PROSITE" id="PS50158">
    <property type="entry name" value="ZF_CCHC"/>
    <property type="match status" value="1"/>
</dbReference>
<evidence type="ECO:0000256" key="1">
    <source>
        <dbReference type="ARBA" id="ARBA00010879"/>
    </source>
</evidence>
<dbReference type="EMBL" id="JAUCMX010000018">
    <property type="protein sequence ID" value="KAK3518209.1"/>
    <property type="molecule type" value="Genomic_DNA"/>
</dbReference>
<evidence type="ECO:0000256" key="2">
    <source>
        <dbReference type="ARBA" id="ARBA00012180"/>
    </source>
</evidence>
<keyword evidence="5" id="KW-0238">DNA-binding</keyword>
<dbReference type="SUPFAM" id="SSF57756">
    <property type="entry name" value="Retrovirus zinc finger-like domains"/>
    <property type="match status" value="1"/>
</dbReference>
<dbReference type="FunFam" id="3.30.70.270:FF:000003">
    <property type="entry name" value="Transposon Ty3-G Gag-Pol polyprotein"/>
    <property type="match status" value="1"/>
</dbReference>
<feature type="domain" description="CCHC-type" evidence="8">
    <location>
        <begin position="142"/>
        <end position="157"/>
    </location>
</feature>
<keyword evidence="10" id="KW-1185">Reference proteome</keyword>
<keyword evidence="3" id="KW-0645">Protease</keyword>
<dbReference type="InterPro" id="IPR043502">
    <property type="entry name" value="DNA/RNA_pol_sf"/>
</dbReference>
<dbReference type="GO" id="GO:0006508">
    <property type="term" value="P:proteolysis"/>
    <property type="evidence" value="ECO:0007669"/>
    <property type="project" value="UniProtKB-KW"/>
</dbReference>
<keyword evidence="4" id="KW-0064">Aspartyl protease</keyword>
<evidence type="ECO:0000256" key="7">
    <source>
        <dbReference type="SAM" id="MobiDB-lite"/>
    </source>
</evidence>
<proteinExistence type="inferred from homology"/>
<protein>
    <recommendedName>
        <fullName evidence="2">ribonuclease H</fullName>
        <ecNumber evidence="2">3.1.26.4</ecNumber>
    </recommendedName>
</protein>
<dbReference type="GO" id="GO:0004523">
    <property type="term" value="F:RNA-DNA hybrid ribonuclease activity"/>
    <property type="evidence" value="ECO:0007669"/>
    <property type="project" value="UniProtKB-EC"/>
</dbReference>
<dbReference type="PANTHER" id="PTHR24559">
    <property type="entry name" value="TRANSPOSON TY3-I GAG-POL POLYPROTEIN"/>
    <property type="match status" value="1"/>
</dbReference>
<name>A0AAE0USA3_9TELE</name>
<dbReference type="PANTHER" id="PTHR24559:SF440">
    <property type="entry name" value="RIBONUCLEASE H"/>
    <property type="match status" value="1"/>
</dbReference>